<keyword evidence="1 2" id="KW-0812">Transmembrane</keyword>
<gene>
    <name evidence="2" type="ORF">LtaPh_2423900</name>
</gene>
<evidence type="ECO:0000313" key="3">
    <source>
        <dbReference type="Proteomes" id="UP000419144"/>
    </source>
</evidence>
<evidence type="ECO:0000256" key="1">
    <source>
        <dbReference type="SAM" id="Phobius"/>
    </source>
</evidence>
<dbReference type="Proteomes" id="UP000419144">
    <property type="component" value="Unassembled WGS sequence"/>
</dbReference>
<dbReference type="AlphaFoldDB" id="A0A640KNQ4"/>
<dbReference type="OrthoDB" id="243763at2759"/>
<feature type="transmembrane region" description="Helical" evidence="1">
    <location>
        <begin position="12"/>
        <end position="32"/>
    </location>
</feature>
<keyword evidence="1" id="KW-1133">Transmembrane helix</keyword>
<comment type="caution">
    <text evidence="2">The sequence shown here is derived from an EMBL/GenBank/DDBJ whole genome shotgun (WGS) entry which is preliminary data.</text>
</comment>
<accession>A0A640KNQ4</accession>
<keyword evidence="1" id="KW-0472">Membrane</keyword>
<organism evidence="2 3">
    <name type="scientific">Leishmania tarentolae</name>
    <name type="common">Sauroleishmania tarentolae</name>
    <dbReference type="NCBI Taxonomy" id="5689"/>
    <lineage>
        <taxon>Eukaryota</taxon>
        <taxon>Discoba</taxon>
        <taxon>Euglenozoa</taxon>
        <taxon>Kinetoplastea</taxon>
        <taxon>Metakinetoplastina</taxon>
        <taxon>Trypanosomatida</taxon>
        <taxon>Trypanosomatidae</taxon>
        <taxon>Leishmaniinae</taxon>
        <taxon>Leishmania</taxon>
        <taxon>lizard Leishmania</taxon>
    </lineage>
</organism>
<keyword evidence="3" id="KW-1185">Reference proteome</keyword>
<name>A0A640KNQ4_LEITA</name>
<proteinExistence type="predicted"/>
<feature type="transmembrane region" description="Helical" evidence="1">
    <location>
        <begin position="112"/>
        <end position="129"/>
    </location>
</feature>
<feature type="transmembrane region" description="Helical" evidence="1">
    <location>
        <begin position="38"/>
        <end position="58"/>
    </location>
</feature>
<dbReference type="EMBL" id="BLBS01000033">
    <property type="protein sequence ID" value="GET89079.1"/>
    <property type="molecule type" value="Genomic_DNA"/>
</dbReference>
<feature type="transmembrane region" description="Helical" evidence="1">
    <location>
        <begin position="79"/>
        <end position="100"/>
    </location>
</feature>
<reference evidence="2" key="1">
    <citation type="submission" date="2019-11" db="EMBL/GenBank/DDBJ databases">
        <title>Leishmania tarentolae CDS.</title>
        <authorList>
            <person name="Goto Y."/>
            <person name="Yamagishi J."/>
        </authorList>
    </citation>
    <scope>NUCLEOTIDE SEQUENCE [LARGE SCALE GENOMIC DNA]</scope>
    <source>
        <strain evidence="2">Parrot Tar II</strain>
    </source>
</reference>
<dbReference type="VEuPathDB" id="TriTrypDB:LtaPh_2423900"/>
<protein>
    <submittedName>
        <fullName evidence="2">Hypothetical predicted multi-pass transmembrane protein</fullName>
    </submittedName>
</protein>
<evidence type="ECO:0000313" key="2">
    <source>
        <dbReference type="EMBL" id="GET89079.1"/>
    </source>
</evidence>
<sequence>MNELERKRRKFRIWLAIYIIFGLSYLSGVLLFCFVHQNYWACGGFVCVIFLIALRVALFVTPQYRLYQIFPPSSFKRMAYQMFFFSCCLVGIGLGMWLMARGIQYRQSWDGRSYFCGMTGVLMAAKWSYMVTRPIYDLREDTLEEDALIRLGLLDAGRDSVSGSNEVATSKDNCP</sequence>